<evidence type="ECO:0000313" key="2">
    <source>
        <dbReference type="Proteomes" id="UP001430953"/>
    </source>
</evidence>
<keyword evidence="2" id="KW-1185">Reference proteome</keyword>
<dbReference type="EMBL" id="JADYXP020000017">
    <property type="protein sequence ID" value="KAL0106973.1"/>
    <property type="molecule type" value="Genomic_DNA"/>
</dbReference>
<dbReference type="Proteomes" id="UP001430953">
    <property type="component" value="Unassembled WGS sequence"/>
</dbReference>
<proteinExistence type="predicted"/>
<reference evidence="1 2" key="1">
    <citation type="submission" date="2023-03" db="EMBL/GenBank/DDBJ databases">
        <title>High recombination rates correlate with genetic variation in Cardiocondyla obscurior ants.</title>
        <authorList>
            <person name="Errbii M."/>
        </authorList>
    </citation>
    <scope>NUCLEOTIDE SEQUENCE [LARGE SCALE GENOMIC DNA]</scope>
    <source>
        <strain evidence="1">Alpha-2009</strain>
        <tissue evidence="1">Whole body</tissue>
    </source>
</reference>
<evidence type="ECO:0000313" key="1">
    <source>
        <dbReference type="EMBL" id="KAL0106973.1"/>
    </source>
</evidence>
<accession>A0AAW2EWK1</accession>
<sequence length="176" mass="20145">MSSLGGSCCAKSLGEHSQKCVPRCDEHLGPSLSRRVTSFYILKSPHPRGNNPRDFYNKRHIRFPNSDSVAFYIWNANCKCTHATITRPPVDESPPSSRLRVSFAAFPLSSRHRRLFDEGRWIPRLMARERRKAPGYSRRVRFLGRMSVSFALFTGDETKFQDRVQIPASFEAVGRL</sequence>
<comment type="caution">
    <text evidence="1">The sequence shown here is derived from an EMBL/GenBank/DDBJ whole genome shotgun (WGS) entry which is preliminary data.</text>
</comment>
<protein>
    <submittedName>
        <fullName evidence="1">Uncharacterized protein</fullName>
    </submittedName>
</protein>
<gene>
    <name evidence="1" type="ORF">PUN28_015475</name>
</gene>
<name>A0AAW2EWK1_9HYME</name>
<dbReference type="AlphaFoldDB" id="A0AAW2EWK1"/>
<organism evidence="1 2">
    <name type="scientific">Cardiocondyla obscurior</name>
    <dbReference type="NCBI Taxonomy" id="286306"/>
    <lineage>
        <taxon>Eukaryota</taxon>
        <taxon>Metazoa</taxon>
        <taxon>Ecdysozoa</taxon>
        <taxon>Arthropoda</taxon>
        <taxon>Hexapoda</taxon>
        <taxon>Insecta</taxon>
        <taxon>Pterygota</taxon>
        <taxon>Neoptera</taxon>
        <taxon>Endopterygota</taxon>
        <taxon>Hymenoptera</taxon>
        <taxon>Apocrita</taxon>
        <taxon>Aculeata</taxon>
        <taxon>Formicoidea</taxon>
        <taxon>Formicidae</taxon>
        <taxon>Myrmicinae</taxon>
        <taxon>Cardiocondyla</taxon>
    </lineage>
</organism>